<dbReference type="EMBL" id="JAJEQR010000003">
    <property type="protein sequence ID" value="MCC2229638.1"/>
    <property type="molecule type" value="Genomic_DNA"/>
</dbReference>
<dbReference type="AlphaFoldDB" id="A0AAE3E828"/>
<dbReference type="RefSeq" id="WP_308452424.1">
    <property type="nucleotide sequence ID" value="NZ_JAJEQR010000003.1"/>
</dbReference>
<proteinExistence type="predicted"/>
<evidence type="ECO:0000313" key="1">
    <source>
        <dbReference type="EMBL" id="MCC2229638.1"/>
    </source>
</evidence>
<organism evidence="1 2">
    <name type="scientific">Hominifimenecus microfluidus</name>
    <dbReference type="NCBI Taxonomy" id="2885348"/>
    <lineage>
        <taxon>Bacteria</taxon>
        <taxon>Bacillati</taxon>
        <taxon>Bacillota</taxon>
        <taxon>Clostridia</taxon>
        <taxon>Lachnospirales</taxon>
        <taxon>Lachnospiraceae</taxon>
        <taxon>Hominifimenecus</taxon>
    </lineage>
</organism>
<comment type="caution">
    <text evidence="1">The sequence shown here is derived from an EMBL/GenBank/DDBJ whole genome shotgun (WGS) entry which is preliminary data.</text>
</comment>
<gene>
    <name evidence="1" type="ORF">LKD81_01300</name>
</gene>
<keyword evidence="2" id="KW-1185">Reference proteome</keyword>
<dbReference type="Proteomes" id="UP001198182">
    <property type="component" value="Unassembled WGS sequence"/>
</dbReference>
<name>A0AAE3E828_9FIRM</name>
<evidence type="ECO:0000313" key="2">
    <source>
        <dbReference type="Proteomes" id="UP001198182"/>
    </source>
</evidence>
<sequence>MTDSEKLKAIIAERGYELRNVAELMDLSAKELQLRVDNRKEFRSGEVAALCDILDISSVEEKRDIFFTNEDDLKSTTTMKRSVNTGGGRR</sequence>
<reference evidence="1" key="1">
    <citation type="submission" date="2021-10" db="EMBL/GenBank/DDBJ databases">
        <title>Anaerobic single-cell dispensing facilitates the cultivation of human gut bacteria.</title>
        <authorList>
            <person name="Afrizal A."/>
        </authorList>
    </citation>
    <scope>NUCLEOTIDE SEQUENCE</scope>
    <source>
        <strain evidence="1">CLA-AA-H215</strain>
    </source>
</reference>
<protein>
    <submittedName>
        <fullName evidence="1">Uncharacterized protein</fullName>
    </submittedName>
</protein>
<accession>A0AAE3E828</accession>